<dbReference type="PANTHER" id="PTHR21184">
    <property type="entry name" value="MENORIN (DENDRITIC BRANCHING PROTEIN)"/>
    <property type="match status" value="1"/>
</dbReference>
<protein>
    <recommendedName>
        <fullName evidence="2">Menorin-like domain-containing protein</fullName>
    </recommendedName>
</protein>
<dbReference type="AlphaFoldDB" id="A0A915JBX6"/>
<reference evidence="4" key="1">
    <citation type="submission" date="2022-11" db="UniProtKB">
        <authorList>
            <consortium name="WormBaseParasite"/>
        </authorList>
    </citation>
    <scope>IDENTIFICATION</scope>
</reference>
<dbReference type="Proteomes" id="UP000887565">
    <property type="component" value="Unplaced"/>
</dbReference>
<dbReference type="GO" id="GO:0005615">
    <property type="term" value="C:extracellular space"/>
    <property type="evidence" value="ECO:0007669"/>
    <property type="project" value="TreeGrafter"/>
</dbReference>
<dbReference type="PANTHER" id="PTHR21184:SF6">
    <property type="entry name" value="CONSERVED PLASMA MEMBRANE PROTEIN"/>
    <property type="match status" value="1"/>
</dbReference>
<sequence>MLIGFEIIALNEYIKMENLTSIKQNPSKLWLNADVCRGPCDSDESVFNGAEFISLCLSKAPGTVLSLGWTTPLFVDDEDEMHTCSYGVNEIRRMKKLVQDLPSNTLLSFAVRAKLLSRTDLDLFERELMGLSQSYSLTVWTSIVDELSKTDITILSYLPRKF</sequence>
<organism evidence="3 4">
    <name type="scientific">Romanomermis culicivorax</name>
    <name type="common">Nematode worm</name>
    <dbReference type="NCBI Taxonomy" id="13658"/>
    <lineage>
        <taxon>Eukaryota</taxon>
        <taxon>Metazoa</taxon>
        <taxon>Ecdysozoa</taxon>
        <taxon>Nematoda</taxon>
        <taxon>Enoplea</taxon>
        <taxon>Dorylaimia</taxon>
        <taxon>Mermithida</taxon>
        <taxon>Mermithoidea</taxon>
        <taxon>Mermithidae</taxon>
        <taxon>Romanomermis</taxon>
    </lineage>
</organism>
<accession>A0A915JBX6</accession>
<evidence type="ECO:0000259" key="2">
    <source>
        <dbReference type="Pfam" id="PF10223"/>
    </source>
</evidence>
<comment type="similarity">
    <text evidence="1">Belongs to the menorin family.</text>
</comment>
<dbReference type="InterPro" id="IPR019356">
    <property type="entry name" value="Menorin_dom"/>
</dbReference>
<evidence type="ECO:0000256" key="1">
    <source>
        <dbReference type="ARBA" id="ARBA00044953"/>
    </source>
</evidence>
<keyword evidence="3" id="KW-1185">Reference proteome</keyword>
<evidence type="ECO:0000313" key="4">
    <source>
        <dbReference type="WBParaSite" id="nRc.2.0.1.t23662-RA"/>
    </source>
</evidence>
<proteinExistence type="inferred from homology"/>
<feature type="domain" description="Menorin-like" evidence="2">
    <location>
        <begin position="23"/>
        <end position="153"/>
    </location>
</feature>
<evidence type="ECO:0000313" key="3">
    <source>
        <dbReference type="Proteomes" id="UP000887565"/>
    </source>
</evidence>
<name>A0A915JBX6_ROMCU</name>
<dbReference type="WBParaSite" id="nRc.2.0.1.t23662-RA">
    <property type="protein sequence ID" value="nRc.2.0.1.t23662-RA"/>
    <property type="gene ID" value="nRc.2.0.1.g23662"/>
</dbReference>
<dbReference type="Pfam" id="PF10223">
    <property type="entry name" value="Menorin_N"/>
    <property type="match status" value="1"/>
</dbReference>